<dbReference type="Gene3D" id="4.10.280.10">
    <property type="entry name" value="Helix-loop-helix DNA-binding domain"/>
    <property type="match status" value="1"/>
</dbReference>
<evidence type="ECO:0000256" key="1">
    <source>
        <dbReference type="SAM" id="MobiDB-lite"/>
    </source>
</evidence>
<dbReference type="PROSITE" id="PS50888">
    <property type="entry name" value="BHLH"/>
    <property type="match status" value="1"/>
</dbReference>
<dbReference type="SUPFAM" id="SSF47459">
    <property type="entry name" value="HLH, helix-loop-helix DNA-binding domain"/>
    <property type="match status" value="1"/>
</dbReference>
<feature type="compositionally biased region" description="Polar residues" evidence="1">
    <location>
        <begin position="291"/>
        <end position="301"/>
    </location>
</feature>
<dbReference type="Proteomes" id="UP000281553">
    <property type="component" value="Unassembled WGS sequence"/>
</dbReference>
<dbReference type="OrthoDB" id="6264573at2759"/>
<name>A0A3P7KZP8_DIBLA</name>
<dbReference type="Pfam" id="PF00010">
    <property type="entry name" value="HLH"/>
    <property type="match status" value="1"/>
</dbReference>
<protein>
    <recommendedName>
        <fullName evidence="2">BHLH domain-containing protein</fullName>
    </recommendedName>
</protein>
<sequence>MERFLVPVCVSLTSTSTSATFAVSADGTSTQVRESTKPRPMKRALQSREERDNNRRIKKQRMERRRRACISDKMNALHDLAVSLVGQDPEKFQRVEKADILANCLGVLQGLYEVVQQQPELKVELQKIGSKLASHSPEGQGTSSEPRKPPVQSHSAEKENRPPVCVPPTSSVPQLPSPPPALRPYKPHFRPSAHSAFSPVHLDVTTPTASVTVSSFYDSGYQTGLSSITPVVGSSSPLCSSSMALSPGMSIPPLRQVWPTQTSVLPFSPIPKSFGEAELTSTPVRPVTGDRLTSSAPPTQQKPEDTSSDRPSKIVWRPYLN</sequence>
<feature type="compositionally biased region" description="Basic and acidic residues" evidence="1">
    <location>
        <begin position="302"/>
        <end position="312"/>
    </location>
</feature>
<proteinExistence type="predicted"/>
<feature type="compositionally biased region" description="Basic residues" evidence="1">
    <location>
        <begin position="56"/>
        <end position="65"/>
    </location>
</feature>
<dbReference type="GO" id="GO:0046983">
    <property type="term" value="F:protein dimerization activity"/>
    <property type="evidence" value="ECO:0007669"/>
    <property type="project" value="InterPro"/>
</dbReference>
<keyword evidence="4" id="KW-1185">Reference proteome</keyword>
<evidence type="ECO:0000313" key="3">
    <source>
        <dbReference type="EMBL" id="VDN09974.1"/>
    </source>
</evidence>
<dbReference type="AlphaFoldDB" id="A0A3P7KZP8"/>
<feature type="region of interest" description="Disordered" evidence="1">
    <location>
        <begin position="27"/>
        <end position="65"/>
    </location>
</feature>
<gene>
    <name evidence="3" type="ORF">DILT_LOCUS5805</name>
</gene>
<accession>A0A3P7KZP8</accession>
<feature type="region of interest" description="Disordered" evidence="1">
    <location>
        <begin position="274"/>
        <end position="321"/>
    </location>
</feature>
<dbReference type="InterPro" id="IPR011598">
    <property type="entry name" value="bHLH_dom"/>
</dbReference>
<feature type="domain" description="BHLH" evidence="2">
    <location>
        <begin position="54"/>
        <end position="111"/>
    </location>
</feature>
<dbReference type="InterPro" id="IPR036638">
    <property type="entry name" value="HLH_DNA-bd_sf"/>
</dbReference>
<evidence type="ECO:0000313" key="4">
    <source>
        <dbReference type="Proteomes" id="UP000281553"/>
    </source>
</evidence>
<feature type="compositionally biased region" description="Basic and acidic residues" evidence="1">
    <location>
        <begin position="46"/>
        <end position="55"/>
    </location>
</feature>
<dbReference type="EMBL" id="UYRU01048197">
    <property type="protein sequence ID" value="VDN09974.1"/>
    <property type="molecule type" value="Genomic_DNA"/>
</dbReference>
<reference evidence="3 4" key="1">
    <citation type="submission" date="2018-11" db="EMBL/GenBank/DDBJ databases">
        <authorList>
            <consortium name="Pathogen Informatics"/>
        </authorList>
    </citation>
    <scope>NUCLEOTIDE SEQUENCE [LARGE SCALE GENOMIC DNA]</scope>
</reference>
<feature type="region of interest" description="Disordered" evidence="1">
    <location>
        <begin position="132"/>
        <end position="187"/>
    </location>
</feature>
<evidence type="ECO:0000259" key="2">
    <source>
        <dbReference type="PROSITE" id="PS50888"/>
    </source>
</evidence>
<organism evidence="3 4">
    <name type="scientific">Dibothriocephalus latus</name>
    <name type="common">Fish tapeworm</name>
    <name type="synonym">Diphyllobothrium latum</name>
    <dbReference type="NCBI Taxonomy" id="60516"/>
    <lineage>
        <taxon>Eukaryota</taxon>
        <taxon>Metazoa</taxon>
        <taxon>Spiralia</taxon>
        <taxon>Lophotrochozoa</taxon>
        <taxon>Platyhelminthes</taxon>
        <taxon>Cestoda</taxon>
        <taxon>Eucestoda</taxon>
        <taxon>Diphyllobothriidea</taxon>
        <taxon>Diphyllobothriidae</taxon>
        <taxon>Dibothriocephalus</taxon>
    </lineage>
</organism>